<feature type="compositionally biased region" description="Acidic residues" evidence="3">
    <location>
        <begin position="613"/>
        <end position="627"/>
    </location>
</feature>
<dbReference type="Gene3D" id="3.30.40.10">
    <property type="entry name" value="Zinc/RING finger domain, C3HC4 (zinc finger)"/>
    <property type="match status" value="1"/>
</dbReference>
<dbReference type="Proteomes" id="UP000440367">
    <property type="component" value="Unassembled WGS sequence"/>
</dbReference>
<dbReference type="Proteomes" id="UP000437068">
    <property type="component" value="Unassembled WGS sequence"/>
</dbReference>
<dbReference type="GO" id="GO:0006511">
    <property type="term" value="P:ubiquitin-dependent protein catabolic process"/>
    <property type="evidence" value="ECO:0007669"/>
    <property type="project" value="InterPro"/>
</dbReference>
<dbReference type="Pfam" id="PF03152">
    <property type="entry name" value="UFD1_N1"/>
    <property type="match status" value="1"/>
</dbReference>
<evidence type="ECO:0000313" key="10">
    <source>
        <dbReference type="EMBL" id="KAE9274587.1"/>
    </source>
</evidence>
<dbReference type="InterPro" id="IPR042299">
    <property type="entry name" value="Ufd1-like_Nn"/>
</dbReference>
<dbReference type="InterPro" id="IPR013083">
    <property type="entry name" value="Znf_RING/FYVE/PHD"/>
</dbReference>
<evidence type="ECO:0000313" key="15">
    <source>
        <dbReference type="Proteomes" id="UP000476176"/>
    </source>
</evidence>
<organism evidence="5 14">
    <name type="scientific">Phytophthora fragariae</name>
    <dbReference type="NCBI Taxonomy" id="53985"/>
    <lineage>
        <taxon>Eukaryota</taxon>
        <taxon>Sar</taxon>
        <taxon>Stramenopiles</taxon>
        <taxon>Oomycota</taxon>
        <taxon>Peronosporomycetes</taxon>
        <taxon>Peronosporales</taxon>
        <taxon>Peronosporaceae</taxon>
        <taxon>Phytophthora</taxon>
    </lineage>
</organism>
<accession>A0A6A3Q682</accession>
<dbReference type="Gene3D" id="2.40.40.50">
    <property type="entry name" value="Ubiquitin fusion degradation protein UFD1, N-terminal domain"/>
    <property type="match status" value="1"/>
</dbReference>
<feature type="compositionally biased region" description="Basic residues" evidence="3">
    <location>
        <begin position="707"/>
        <end position="717"/>
    </location>
</feature>
<dbReference type="EMBL" id="QXGE01003533">
    <property type="protein sequence ID" value="KAE9274587.1"/>
    <property type="molecule type" value="Genomic_DNA"/>
</dbReference>
<evidence type="ECO:0000313" key="8">
    <source>
        <dbReference type="EMBL" id="KAE9175647.1"/>
    </source>
</evidence>
<dbReference type="Proteomes" id="UP000441208">
    <property type="component" value="Unassembled WGS sequence"/>
</dbReference>
<proteinExistence type="inferred from homology"/>
<keyword evidence="2" id="KW-0833">Ubl conjugation pathway</keyword>
<comment type="caution">
    <text evidence="5">The sequence shown here is derived from an EMBL/GenBank/DDBJ whole genome shotgun (WGS) entry which is preliminary data.</text>
</comment>
<feature type="compositionally biased region" description="Polar residues" evidence="3">
    <location>
        <begin position="736"/>
        <end position="745"/>
    </location>
</feature>
<comment type="similarity">
    <text evidence="1">Belongs to the UFD1 family.</text>
</comment>
<dbReference type="EMBL" id="QXFX01003285">
    <property type="protein sequence ID" value="KAE9069986.1"/>
    <property type="molecule type" value="Genomic_DNA"/>
</dbReference>
<evidence type="ECO:0000256" key="2">
    <source>
        <dbReference type="ARBA" id="ARBA00022786"/>
    </source>
</evidence>
<feature type="region of interest" description="Disordered" evidence="3">
    <location>
        <begin position="603"/>
        <end position="629"/>
    </location>
</feature>
<dbReference type="EMBL" id="QXFZ01003374">
    <property type="protein sequence ID" value="KAE9069487.1"/>
    <property type="molecule type" value="Genomic_DNA"/>
</dbReference>
<evidence type="ECO:0000313" key="16">
    <source>
        <dbReference type="Proteomes" id="UP000488956"/>
    </source>
</evidence>
<dbReference type="InterPro" id="IPR055417">
    <property type="entry name" value="UFD1_N1"/>
</dbReference>
<dbReference type="InterPro" id="IPR055418">
    <property type="entry name" value="UFD1_N2"/>
</dbReference>
<evidence type="ECO:0000313" key="13">
    <source>
        <dbReference type="Proteomes" id="UP000440732"/>
    </source>
</evidence>
<feature type="region of interest" description="Disordered" evidence="3">
    <location>
        <begin position="202"/>
        <end position="245"/>
    </location>
</feature>
<gene>
    <name evidence="10" type="ORF">PF001_g26995</name>
    <name evidence="9" type="ORF">PF002_g27975</name>
    <name evidence="8" type="ORF">PF004_g26322</name>
    <name evidence="7" type="ORF">PF006_g26535</name>
    <name evidence="5" type="ORF">PF007_g27299</name>
    <name evidence="6" type="ORF">PF010_g26463</name>
</gene>
<dbReference type="Proteomes" id="UP000476176">
    <property type="component" value="Unassembled WGS sequence"/>
</dbReference>
<evidence type="ECO:0000313" key="6">
    <source>
        <dbReference type="EMBL" id="KAE9069986.1"/>
    </source>
</evidence>
<evidence type="ECO:0000313" key="12">
    <source>
        <dbReference type="Proteomes" id="UP000440367"/>
    </source>
</evidence>
<dbReference type="EMBL" id="QXGD01003303">
    <property type="protein sequence ID" value="KAE9178822.1"/>
    <property type="molecule type" value="Genomic_DNA"/>
</dbReference>
<dbReference type="GO" id="GO:0031593">
    <property type="term" value="F:polyubiquitin modification-dependent protein binding"/>
    <property type="evidence" value="ECO:0007669"/>
    <property type="project" value="TreeGrafter"/>
</dbReference>
<sequence>MAYAVKRGLPAQLQPNGVPLVPSHKLQCFSVACLDMPHLEFGDKVVLPPKILLELKCSNISTPFLFKVRAGGVDSTEGNGIYRPQYCSVQEFSAPEGQVFLPYWLMQNLHVPEGGSVVVSSVTDLPRGIYCRLQPETTSFLDLAAKIGPKLLMETAFRRYSVLSMNSIIVIEYGNVRYYVRIAELKPASVVSLCGDVDLETDFMPPEGSDPKRPSTAKSFSSDERASMQPPPSDSASVADCNVTPPNNSLASGTCYGRRLRDGGYVESSLANTTQKSENAPRKIPLSSLQKAQQNIRDIKTKLISMEALAAVADSSVLAAQLRLAQGSFSTPGFALGTAMPSQNMESIAAQLNVGKSKSDAKNTRTNALDAELAPQPDPKDQQDVHRCKLCLADVSAINMEIHTLRCTKNPAYHKFECSICQEKILLVHEEQHQHCPECTLLCKGRESLAEHQRHEHSACCKCEFCGVLFTHRELQDHVDNGRCDHALVPCSLCGLAFKKKDMARHFTMCSSRTEYCDVCKAYIKITEFEAHQQQCEAVILRDQSVLGTSGSLYKNTRSPHRAEISNQPSIECVYCFQGGFSSIADVEHHVMSDCRIAKSFAAPEPLPNSNQEEADPPPDGSEESQDDAAVRPLLAQGRLRRKGDISALHRHPSPAQQKSTPESSNSNNNQLNHLPVTDPLVRRSATKFLGPSTRLPPSRPTQQTGKLHKPKLKPRPNPHLSSLPQRVSKALEGPRSSSISAMNVNSGPAELCISSAGGTSHRTLLPQSRAQALNRVRRRPAASGRLDKLP</sequence>
<dbReference type="PANTHER" id="PTHR12555:SF13">
    <property type="entry name" value="UBIQUITIN RECOGNITION FACTOR IN ER-ASSOCIATED DEGRADATION PROTEIN 1"/>
    <property type="match status" value="1"/>
</dbReference>
<evidence type="ECO:0000313" key="7">
    <source>
        <dbReference type="EMBL" id="KAE9084140.1"/>
    </source>
</evidence>
<dbReference type="PROSITE" id="PS00028">
    <property type="entry name" value="ZINC_FINGER_C2H2_1"/>
    <property type="match status" value="1"/>
</dbReference>
<reference evidence="11 12" key="1">
    <citation type="submission" date="2018-08" db="EMBL/GenBank/DDBJ databases">
        <title>Genomic investigation of the strawberry pathogen Phytophthora fragariae indicates pathogenicity is determined by transcriptional variation in three key races.</title>
        <authorList>
            <person name="Adams T.M."/>
            <person name="Armitage A.D."/>
            <person name="Sobczyk M.K."/>
            <person name="Bates H.J."/>
            <person name="Dunwell J.M."/>
            <person name="Nellist C.F."/>
            <person name="Harrison R.J."/>
        </authorList>
    </citation>
    <scope>NUCLEOTIDE SEQUENCE [LARGE SCALE GENOMIC DNA]</scope>
    <source>
        <strain evidence="10 11">A4</strain>
        <strain evidence="9 12">BC-1</strain>
        <strain evidence="8 15">BC-23</strain>
        <strain evidence="7 13">NOV-5</strain>
        <strain evidence="5 14">NOV-71</strain>
        <strain evidence="6 16">ONT-3</strain>
    </source>
</reference>
<dbReference type="Pfam" id="PF24842">
    <property type="entry name" value="UFD1_N2"/>
    <property type="match status" value="1"/>
</dbReference>
<feature type="region of interest" description="Disordered" evidence="3">
    <location>
        <begin position="771"/>
        <end position="791"/>
    </location>
</feature>
<evidence type="ECO:0000256" key="1">
    <source>
        <dbReference type="ARBA" id="ARBA00006043"/>
    </source>
</evidence>
<evidence type="ECO:0000259" key="4">
    <source>
        <dbReference type="PROSITE" id="PS00028"/>
    </source>
</evidence>
<name>A0A6A3Q682_9STRA</name>
<evidence type="ECO:0000313" key="14">
    <source>
        <dbReference type="Proteomes" id="UP000441208"/>
    </source>
</evidence>
<dbReference type="InterPro" id="IPR013087">
    <property type="entry name" value="Znf_C2H2_type"/>
</dbReference>
<dbReference type="EMBL" id="QXGC01003446">
    <property type="protein sequence ID" value="KAE9175647.1"/>
    <property type="molecule type" value="Genomic_DNA"/>
</dbReference>
<feature type="region of interest" description="Disordered" evidence="3">
    <location>
        <begin position="644"/>
        <end position="745"/>
    </location>
</feature>
<dbReference type="GO" id="GO:0034098">
    <property type="term" value="C:VCP-NPL4-UFD1 AAA ATPase complex"/>
    <property type="evidence" value="ECO:0007669"/>
    <property type="project" value="TreeGrafter"/>
</dbReference>
<protein>
    <recommendedName>
        <fullName evidence="4">C2H2-type domain-containing protein</fullName>
    </recommendedName>
</protein>
<dbReference type="AlphaFoldDB" id="A0A6A3Q682"/>
<dbReference type="EMBL" id="QXGA01003365">
    <property type="protein sequence ID" value="KAE9084140.1"/>
    <property type="molecule type" value="Genomic_DNA"/>
</dbReference>
<evidence type="ECO:0000313" key="9">
    <source>
        <dbReference type="EMBL" id="KAE9178822.1"/>
    </source>
</evidence>
<dbReference type="GO" id="GO:0036503">
    <property type="term" value="P:ERAD pathway"/>
    <property type="evidence" value="ECO:0007669"/>
    <property type="project" value="TreeGrafter"/>
</dbReference>
<feature type="domain" description="C2H2-type" evidence="4">
    <location>
        <begin position="436"/>
        <end position="457"/>
    </location>
</feature>
<dbReference type="InterPro" id="IPR004854">
    <property type="entry name" value="Ufd1-like"/>
</dbReference>
<dbReference type="Gene3D" id="3.10.330.10">
    <property type="match status" value="1"/>
</dbReference>
<dbReference type="Proteomes" id="UP000488956">
    <property type="component" value="Unassembled WGS sequence"/>
</dbReference>
<evidence type="ECO:0000313" key="5">
    <source>
        <dbReference type="EMBL" id="KAE9069487.1"/>
    </source>
</evidence>
<dbReference type="PANTHER" id="PTHR12555">
    <property type="entry name" value="UBIQUITIN FUSION DEGRADATON PROTEIN 1"/>
    <property type="match status" value="1"/>
</dbReference>
<evidence type="ECO:0000313" key="11">
    <source>
        <dbReference type="Proteomes" id="UP000437068"/>
    </source>
</evidence>
<evidence type="ECO:0000256" key="3">
    <source>
        <dbReference type="SAM" id="MobiDB-lite"/>
    </source>
</evidence>
<dbReference type="Proteomes" id="UP000440732">
    <property type="component" value="Unassembled WGS sequence"/>
</dbReference>